<dbReference type="EMBL" id="VLKY01000036">
    <property type="protein sequence ID" value="TWI45648.1"/>
    <property type="molecule type" value="Genomic_DNA"/>
</dbReference>
<sequence>MANVETLVAVITGASRGLGKGIALELGQRGATVYVVGRTTVSGSQVSAGGKPVPGSIHEAAAEVTAAGGRGIAVACDMSVDDDIRALFEQVREESGRLDILVNNAASLHDEMGKRPFWEAPVQFADIINVGLRCHQVATYYAAPLLVAAGRGLVVNISFYSDAKIHDPAYYAAKAGLDQLAASWSEDFASRNVAAISLWPGFIRTERGDEVLGEKKELFAGMGMESPRYEGRVIGAIWDDPYMMKLSGKTVIGAELGERYGVSDLPGFDPKSLRQFYGSPHPRFDPHGA</sequence>
<dbReference type="PANTHER" id="PTHR44147">
    <property type="entry name" value="DEHYDROGENASE/REDUCTASE SDR FAMILY MEMBER 1"/>
    <property type="match status" value="1"/>
</dbReference>
<organism evidence="2 3">
    <name type="scientific">Pseudomonas duriflava</name>
    <dbReference type="NCBI Taxonomy" id="459528"/>
    <lineage>
        <taxon>Bacteria</taxon>
        <taxon>Pseudomonadati</taxon>
        <taxon>Pseudomonadota</taxon>
        <taxon>Gammaproteobacteria</taxon>
        <taxon>Pseudomonadales</taxon>
        <taxon>Pseudomonadaceae</taxon>
        <taxon>Pseudomonas</taxon>
    </lineage>
</organism>
<comment type="similarity">
    <text evidence="1">Belongs to the short-chain dehydrogenases/reductases (SDR) family.</text>
</comment>
<evidence type="ECO:0000313" key="3">
    <source>
        <dbReference type="Proteomes" id="UP000316905"/>
    </source>
</evidence>
<evidence type="ECO:0008006" key="4">
    <source>
        <dbReference type="Google" id="ProtNLM"/>
    </source>
</evidence>
<gene>
    <name evidence="2" type="ORF">IQ22_04599</name>
</gene>
<dbReference type="RefSeq" id="WP_145146024.1">
    <property type="nucleotide sequence ID" value="NZ_VLKY01000036.1"/>
</dbReference>
<dbReference type="PRINTS" id="PR00080">
    <property type="entry name" value="SDRFAMILY"/>
</dbReference>
<dbReference type="Gene3D" id="3.40.50.720">
    <property type="entry name" value="NAD(P)-binding Rossmann-like Domain"/>
    <property type="match status" value="1"/>
</dbReference>
<dbReference type="PRINTS" id="PR00081">
    <property type="entry name" value="GDHRDH"/>
</dbReference>
<dbReference type="SUPFAM" id="SSF51735">
    <property type="entry name" value="NAD(P)-binding Rossmann-fold domains"/>
    <property type="match status" value="1"/>
</dbReference>
<dbReference type="OrthoDB" id="63584at2"/>
<dbReference type="AlphaFoldDB" id="A0A562PMQ2"/>
<dbReference type="InterPro" id="IPR036291">
    <property type="entry name" value="NAD(P)-bd_dom_sf"/>
</dbReference>
<evidence type="ECO:0000256" key="1">
    <source>
        <dbReference type="RuleBase" id="RU000363"/>
    </source>
</evidence>
<accession>A0A562PMQ2</accession>
<dbReference type="PANTHER" id="PTHR44147:SF2">
    <property type="entry name" value="DEHYDROGENASE_REDUCTASE SDR FAMILY MEMBER 1"/>
    <property type="match status" value="1"/>
</dbReference>
<proteinExistence type="inferred from homology"/>
<dbReference type="Pfam" id="PF00106">
    <property type="entry name" value="adh_short"/>
    <property type="match status" value="1"/>
</dbReference>
<keyword evidence="3" id="KW-1185">Reference proteome</keyword>
<protein>
    <recommendedName>
        <fullName evidence="4">NAD(P)-dependent dehydrogenase (Short-subunit alcohol dehydrogenase family)</fullName>
    </recommendedName>
</protein>
<name>A0A562PMQ2_9PSED</name>
<dbReference type="Proteomes" id="UP000316905">
    <property type="component" value="Unassembled WGS sequence"/>
</dbReference>
<comment type="caution">
    <text evidence="2">The sequence shown here is derived from an EMBL/GenBank/DDBJ whole genome shotgun (WGS) entry which is preliminary data.</text>
</comment>
<dbReference type="InterPro" id="IPR002347">
    <property type="entry name" value="SDR_fam"/>
</dbReference>
<evidence type="ECO:0000313" key="2">
    <source>
        <dbReference type="EMBL" id="TWI45648.1"/>
    </source>
</evidence>
<reference evidence="2 3" key="1">
    <citation type="journal article" date="2015" name="Stand. Genomic Sci.">
        <title>Genomic Encyclopedia of Bacterial and Archaeal Type Strains, Phase III: the genomes of soil and plant-associated and newly described type strains.</title>
        <authorList>
            <person name="Whitman W.B."/>
            <person name="Woyke T."/>
            <person name="Klenk H.P."/>
            <person name="Zhou Y."/>
            <person name="Lilburn T.G."/>
            <person name="Beck B.J."/>
            <person name="De Vos P."/>
            <person name="Vandamme P."/>
            <person name="Eisen J.A."/>
            <person name="Garrity G."/>
            <person name="Hugenholtz P."/>
            <person name="Kyrpides N.C."/>
        </authorList>
    </citation>
    <scope>NUCLEOTIDE SEQUENCE [LARGE SCALE GENOMIC DNA]</scope>
    <source>
        <strain evidence="2 3">CGMCC 1.6858</strain>
    </source>
</reference>